<reference evidence="13" key="2">
    <citation type="journal article" date="2023" name="Science">
        <title>Genomic signatures of disease resistance in endangered staghorn corals.</title>
        <authorList>
            <person name="Vollmer S.V."/>
            <person name="Selwyn J.D."/>
            <person name="Despard B.A."/>
            <person name="Roesel C.L."/>
        </authorList>
    </citation>
    <scope>NUCLEOTIDE SEQUENCE</scope>
    <source>
        <strain evidence="13">K2</strain>
    </source>
</reference>
<evidence type="ECO:0000313" key="14">
    <source>
        <dbReference type="Proteomes" id="UP001249851"/>
    </source>
</evidence>
<dbReference type="PROSITE" id="PS00107">
    <property type="entry name" value="PROTEIN_KINASE_ATP"/>
    <property type="match status" value="1"/>
</dbReference>
<feature type="compositionally biased region" description="Polar residues" evidence="10">
    <location>
        <begin position="377"/>
        <end position="407"/>
    </location>
</feature>
<evidence type="ECO:0000256" key="2">
    <source>
        <dbReference type="ARBA" id="ARBA00022490"/>
    </source>
</evidence>
<organism evidence="13 14">
    <name type="scientific">Acropora cervicornis</name>
    <name type="common">Staghorn coral</name>
    <dbReference type="NCBI Taxonomy" id="6130"/>
    <lineage>
        <taxon>Eukaryota</taxon>
        <taxon>Metazoa</taxon>
        <taxon>Cnidaria</taxon>
        <taxon>Anthozoa</taxon>
        <taxon>Hexacorallia</taxon>
        <taxon>Scleractinia</taxon>
        <taxon>Astrocoeniina</taxon>
        <taxon>Acroporidae</taxon>
        <taxon>Acropora</taxon>
    </lineage>
</organism>
<dbReference type="PROSITE" id="PS51984">
    <property type="entry name" value="CPB1"/>
    <property type="match status" value="1"/>
</dbReference>
<dbReference type="Gene3D" id="1.10.510.10">
    <property type="entry name" value="Transferase(Phosphotransferase) domain 1"/>
    <property type="match status" value="1"/>
</dbReference>
<dbReference type="PANTHER" id="PTHR24345:SF91">
    <property type="entry name" value="SERINE_THREONINE-PROTEIN KINASE PLK4"/>
    <property type="match status" value="1"/>
</dbReference>
<feature type="domain" description="Cryptic POLO box 1 (CPB1)" evidence="12">
    <location>
        <begin position="546"/>
        <end position="662"/>
    </location>
</feature>
<evidence type="ECO:0000259" key="12">
    <source>
        <dbReference type="PROSITE" id="PS51984"/>
    </source>
</evidence>
<evidence type="ECO:0000256" key="5">
    <source>
        <dbReference type="ARBA" id="ARBA00022741"/>
    </source>
</evidence>
<dbReference type="Pfam" id="PF00069">
    <property type="entry name" value="Pkinase"/>
    <property type="match status" value="1"/>
</dbReference>
<dbReference type="Gene3D" id="3.30.200.20">
    <property type="entry name" value="Phosphorylase Kinase, domain 1"/>
    <property type="match status" value="1"/>
</dbReference>
<evidence type="ECO:0000256" key="3">
    <source>
        <dbReference type="ARBA" id="ARBA00022527"/>
    </source>
</evidence>
<dbReference type="InterPro" id="IPR033699">
    <property type="entry name" value="POLO_box_Plk4_1"/>
</dbReference>
<comment type="caution">
    <text evidence="13">The sequence shown here is derived from an EMBL/GenBank/DDBJ whole genome shotgun (WGS) entry which is preliminary data.</text>
</comment>
<dbReference type="InterPro" id="IPR008266">
    <property type="entry name" value="Tyr_kinase_AS"/>
</dbReference>
<name>A0AAD9QM47_ACRCE</name>
<dbReference type="FunFam" id="3.30.200.20:FF:000221">
    <property type="entry name" value="Putative serine/threonine-protein kinase PLK4"/>
    <property type="match status" value="1"/>
</dbReference>
<sequence length="701" mass="78080">MTSRFMGDSIEDFQVLEVIGKGGFACVYHASCISTGQEVAIKMIDKKAMRSSGMVARVRNEVEIHCQLKYPSILELFNYFEDANYVYLVLEMCHNGEVNRYLKKTGRPINENQARHIMTQVVKGVLYLHSHGIIHRDLTLGNILLTRGMDAKIGDFGLAARLSMPNEKHYTMCGTPNYISPLYCTSLNVPFQTEAVKSTLNRVVLADYDLPRQVSLNIGRLPLFLFGWSISRGTGSYYKVVEEGILDHPFMTQERLQKYSSTGHLYPMQNVAEQSLDSGTGTMATVSTGLDRSSRSAGKASGHLKSLGSQGDDEVFINGTADHHSDVWPRHAHAQHPPSPPVRQRASHVDRSSSSNHNTTSAKDMIRGTEVAPPPSSSLKQAANSPSWLTNITSSTFKNKQPKATDTSYNASKYSSSSGNTLGDFLKDATAVTSTNVNTSSSGFGSVENHLGQLSTQLDCRRQEVEHQSTVLDLSHHSFSQQIPTDVNKSVDDRRGHRRHGSNSVTKDSGLDFSHVHNHDALKEQHNEVQCNKNHHSKHEASRSKSLGDVVEPLNSERLRPIRQKTRNAVVSILDDGEVALEFFHHKNGVDKVFEVLRISQNGMKIAVYQPNGKAGVPLSSQPPPAPKGWESTCTYLFSSLPSKYWKKYQYATRFVHLVRKKTPKVRLMIKDGIKTMLLWCTCGCKIIGSHNFFFGRLMLF</sequence>
<accession>A0AAD9QM47</accession>
<feature type="region of interest" description="Disordered" evidence="10">
    <location>
        <begin position="480"/>
        <end position="513"/>
    </location>
</feature>
<feature type="region of interest" description="Disordered" evidence="10">
    <location>
        <begin position="279"/>
        <end position="317"/>
    </location>
</feature>
<keyword evidence="5 9" id="KW-0547">Nucleotide-binding</keyword>
<evidence type="ECO:0000256" key="7">
    <source>
        <dbReference type="ARBA" id="ARBA00022840"/>
    </source>
</evidence>
<keyword evidence="7 9" id="KW-0067">ATP-binding</keyword>
<feature type="compositionally biased region" description="Polar residues" evidence="10">
    <location>
        <begin position="352"/>
        <end position="362"/>
    </location>
</feature>
<feature type="compositionally biased region" description="Polar residues" evidence="10">
    <location>
        <begin position="279"/>
        <end position="291"/>
    </location>
</feature>
<dbReference type="InterPro" id="IPR017441">
    <property type="entry name" value="Protein_kinase_ATP_BS"/>
</dbReference>
<dbReference type="PANTHER" id="PTHR24345">
    <property type="entry name" value="SERINE/THREONINE-PROTEIN KINASE PLK"/>
    <property type="match status" value="1"/>
</dbReference>
<dbReference type="Pfam" id="PF18190">
    <property type="entry name" value="Plk4_PB1"/>
    <property type="match status" value="1"/>
</dbReference>
<dbReference type="CDD" id="cd13114">
    <property type="entry name" value="POLO_box_Plk4_1"/>
    <property type="match status" value="1"/>
</dbReference>
<evidence type="ECO:0000256" key="4">
    <source>
        <dbReference type="ARBA" id="ARBA00022679"/>
    </source>
</evidence>
<gene>
    <name evidence="13" type="ORF">P5673_013181</name>
</gene>
<evidence type="ECO:0000313" key="13">
    <source>
        <dbReference type="EMBL" id="KAK2563470.1"/>
    </source>
</evidence>
<feature type="region of interest" description="Disordered" evidence="10">
    <location>
        <begin position="528"/>
        <end position="550"/>
    </location>
</feature>
<evidence type="ECO:0000259" key="11">
    <source>
        <dbReference type="PROSITE" id="PS50011"/>
    </source>
</evidence>
<keyword evidence="6 13" id="KW-0418">Kinase</keyword>
<dbReference type="GO" id="GO:0004674">
    <property type="term" value="F:protein serine/threonine kinase activity"/>
    <property type="evidence" value="ECO:0007669"/>
    <property type="project" value="UniProtKB-KW"/>
</dbReference>
<dbReference type="PROSITE" id="PS50011">
    <property type="entry name" value="PROTEIN_KINASE_DOM"/>
    <property type="match status" value="1"/>
</dbReference>
<dbReference type="Gene3D" id="3.30.1120.120">
    <property type="match status" value="1"/>
</dbReference>
<keyword evidence="4" id="KW-0808">Transferase</keyword>
<dbReference type="GO" id="GO:0005524">
    <property type="term" value="F:ATP binding"/>
    <property type="evidence" value="ECO:0007669"/>
    <property type="project" value="UniProtKB-UniRule"/>
</dbReference>
<feature type="domain" description="Protein kinase" evidence="11">
    <location>
        <begin position="13"/>
        <end position="317"/>
    </location>
</feature>
<feature type="binding site" evidence="9">
    <location>
        <position position="42"/>
    </location>
    <ligand>
        <name>ATP</name>
        <dbReference type="ChEBI" id="CHEBI:30616"/>
    </ligand>
</feature>
<dbReference type="InterPro" id="IPR011009">
    <property type="entry name" value="Kinase-like_dom_sf"/>
</dbReference>
<dbReference type="GO" id="GO:0005814">
    <property type="term" value="C:centriole"/>
    <property type="evidence" value="ECO:0007669"/>
    <property type="project" value="UniProtKB-SubCell"/>
</dbReference>
<evidence type="ECO:0000256" key="9">
    <source>
        <dbReference type="PROSITE-ProRule" id="PRU10141"/>
    </source>
</evidence>
<dbReference type="AlphaFoldDB" id="A0AAD9QM47"/>
<protein>
    <submittedName>
        <fullName evidence="13">Serine/threonine-protein kinase PLK4</fullName>
    </submittedName>
</protein>
<evidence type="ECO:0000256" key="8">
    <source>
        <dbReference type="ARBA" id="ARBA00023212"/>
    </source>
</evidence>
<keyword evidence="2" id="KW-0963">Cytoplasm</keyword>
<dbReference type="PROSITE" id="PS00109">
    <property type="entry name" value="PROTEIN_KINASE_TYR"/>
    <property type="match status" value="1"/>
</dbReference>
<evidence type="ECO:0000256" key="10">
    <source>
        <dbReference type="SAM" id="MobiDB-lite"/>
    </source>
</evidence>
<proteinExistence type="predicted"/>
<dbReference type="InterPro" id="IPR000719">
    <property type="entry name" value="Prot_kinase_dom"/>
</dbReference>
<keyword evidence="14" id="KW-1185">Reference proteome</keyword>
<dbReference type="FunFam" id="3.30.1120.120:FF:000001">
    <property type="entry name" value="serine/threonine-protein kinase PLK4 isoform X2"/>
    <property type="match status" value="1"/>
</dbReference>
<keyword evidence="8" id="KW-0206">Cytoskeleton</keyword>
<keyword evidence="3" id="KW-0723">Serine/threonine-protein kinase</keyword>
<evidence type="ECO:0000256" key="1">
    <source>
        <dbReference type="ARBA" id="ARBA00004114"/>
    </source>
</evidence>
<dbReference type="InterPro" id="IPR046437">
    <property type="entry name" value="Ser_Thr-PK_POLO_box_1_sf"/>
</dbReference>
<dbReference type="EMBL" id="JARQWQ010000025">
    <property type="protein sequence ID" value="KAK2563470.1"/>
    <property type="molecule type" value="Genomic_DNA"/>
</dbReference>
<dbReference type="GO" id="GO:0005634">
    <property type="term" value="C:nucleus"/>
    <property type="evidence" value="ECO:0007669"/>
    <property type="project" value="TreeGrafter"/>
</dbReference>
<dbReference type="SUPFAM" id="SSF56112">
    <property type="entry name" value="Protein kinase-like (PK-like)"/>
    <property type="match status" value="1"/>
</dbReference>
<comment type="subcellular location">
    <subcellularLocation>
        <location evidence="1">Cytoplasm</location>
        <location evidence="1">Cytoskeleton</location>
        <location evidence="1">Microtubule organizing center</location>
        <location evidence="1">Centrosome</location>
        <location evidence="1">Centriole</location>
    </subcellularLocation>
</comment>
<dbReference type="Proteomes" id="UP001249851">
    <property type="component" value="Unassembled WGS sequence"/>
</dbReference>
<feature type="compositionally biased region" description="Low complexity" evidence="10">
    <location>
        <begin position="408"/>
        <end position="418"/>
    </location>
</feature>
<reference evidence="13" key="1">
    <citation type="journal article" date="2023" name="G3 (Bethesda)">
        <title>Whole genome assembly and annotation of the endangered Caribbean coral Acropora cervicornis.</title>
        <authorList>
            <person name="Selwyn J.D."/>
            <person name="Vollmer S.V."/>
        </authorList>
    </citation>
    <scope>NUCLEOTIDE SEQUENCE</scope>
    <source>
        <strain evidence="13">K2</strain>
    </source>
</reference>
<feature type="region of interest" description="Disordered" evidence="10">
    <location>
        <begin position="329"/>
        <end position="418"/>
    </location>
</feature>
<evidence type="ECO:0000256" key="6">
    <source>
        <dbReference type="ARBA" id="ARBA00022777"/>
    </source>
</evidence>